<reference evidence="2 3" key="1">
    <citation type="journal article" date="2012" name="Genome Biol.">
        <title>Genome and low-iron response of an oceanic diatom adapted to chronic iron limitation.</title>
        <authorList>
            <person name="Lommer M."/>
            <person name="Specht M."/>
            <person name="Roy A.S."/>
            <person name="Kraemer L."/>
            <person name="Andreson R."/>
            <person name="Gutowska M.A."/>
            <person name="Wolf J."/>
            <person name="Bergner S.V."/>
            <person name="Schilhabel M.B."/>
            <person name="Klostermeier U.C."/>
            <person name="Beiko R.G."/>
            <person name="Rosenstiel P."/>
            <person name="Hippler M."/>
            <person name="Laroche J."/>
        </authorList>
    </citation>
    <scope>NUCLEOTIDE SEQUENCE [LARGE SCALE GENOMIC DNA]</scope>
    <source>
        <strain evidence="2 3">CCMP1005</strain>
    </source>
</reference>
<dbReference type="Proteomes" id="UP000266841">
    <property type="component" value="Unassembled WGS sequence"/>
</dbReference>
<evidence type="ECO:0000256" key="1">
    <source>
        <dbReference type="SAM" id="MobiDB-lite"/>
    </source>
</evidence>
<feature type="compositionally biased region" description="Basic residues" evidence="1">
    <location>
        <begin position="123"/>
        <end position="134"/>
    </location>
</feature>
<dbReference type="AlphaFoldDB" id="K0S2K2"/>
<dbReference type="EMBL" id="AGNL01021262">
    <property type="protein sequence ID" value="EJK60303.1"/>
    <property type="molecule type" value="Genomic_DNA"/>
</dbReference>
<evidence type="ECO:0000313" key="3">
    <source>
        <dbReference type="Proteomes" id="UP000266841"/>
    </source>
</evidence>
<comment type="caution">
    <text evidence="2">The sequence shown here is derived from an EMBL/GenBank/DDBJ whole genome shotgun (WGS) entry which is preliminary data.</text>
</comment>
<gene>
    <name evidence="2" type="ORF">THAOC_19366</name>
</gene>
<name>K0S2K2_THAOC</name>
<feature type="region of interest" description="Disordered" evidence="1">
    <location>
        <begin position="43"/>
        <end position="65"/>
    </location>
</feature>
<protein>
    <submittedName>
        <fullName evidence="2">Uncharacterized protein</fullName>
    </submittedName>
</protein>
<evidence type="ECO:0000313" key="2">
    <source>
        <dbReference type="EMBL" id="EJK60303.1"/>
    </source>
</evidence>
<organism evidence="2 3">
    <name type="scientific">Thalassiosira oceanica</name>
    <name type="common">Marine diatom</name>
    <dbReference type="NCBI Taxonomy" id="159749"/>
    <lineage>
        <taxon>Eukaryota</taxon>
        <taxon>Sar</taxon>
        <taxon>Stramenopiles</taxon>
        <taxon>Ochrophyta</taxon>
        <taxon>Bacillariophyta</taxon>
        <taxon>Coscinodiscophyceae</taxon>
        <taxon>Thalassiosirophycidae</taxon>
        <taxon>Thalassiosirales</taxon>
        <taxon>Thalassiosiraceae</taxon>
        <taxon>Thalassiosira</taxon>
    </lineage>
</organism>
<feature type="non-terminal residue" evidence="2">
    <location>
        <position position="1"/>
    </location>
</feature>
<proteinExistence type="predicted"/>
<sequence>RVAPTAAVDDAGRAAAGFLRAAASAPAHALDAISLRPEAPRYLSPDLSLGRAPPGSESPLPDSSRPFLRLEINLGKVAESGSGSGRSLKKRIDWGVSSASLWAVARSRNGSSAPEAEAAASRNRAKAASRRRLRTAGAPCGQ</sequence>
<keyword evidence="3" id="KW-1185">Reference proteome</keyword>
<accession>K0S2K2</accession>
<feature type="region of interest" description="Disordered" evidence="1">
    <location>
        <begin position="107"/>
        <end position="142"/>
    </location>
</feature>
<feature type="compositionally biased region" description="Low complexity" evidence="1">
    <location>
        <begin position="111"/>
        <end position="122"/>
    </location>
</feature>